<proteinExistence type="predicted"/>
<evidence type="ECO:0000313" key="4">
    <source>
        <dbReference type="EMBL" id="AMD43470.1"/>
    </source>
</evidence>
<feature type="domain" description="3'-5' exonuclease" evidence="2">
    <location>
        <begin position="155"/>
        <end position="337"/>
    </location>
</feature>
<accession>A0A1L2C993</accession>
<dbReference type="InterPro" id="IPR002562">
    <property type="entry name" value="3'-5'_exonuclease_dom"/>
</dbReference>
<feature type="domain" description="DNA-directed DNA polymerase family A palm" evidence="3">
    <location>
        <begin position="544"/>
        <end position="748"/>
    </location>
</feature>
<dbReference type="Gene3D" id="1.10.150.20">
    <property type="entry name" value="5' to 3' exonuclease, C-terminal subdomain"/>
    <property type="match status" value="1"/>
</dbReference>
<evidence type="ECO:0000313" key="5">
    <source>
        <dbReference type="Proteomes" id="UP000222072"/>
    </source>
</evidence>
<keyword evidence="1" id="KW-1194">Viral DNA replication</keyword>
<reference evidence="4 5" key="1">
    <citation type="journal article" date="2017" name="BMC Genomics">
        <title>Three novel Pseudomonas phages isolated from composting provide insights into the evolution and diversity of tailed phages.</title>
        <authorList>
            <person name="Amgarten D."/>
            <person name="Martins L.F."/>
            <person name="Lombardi K.C."/>
            <person name="Antunes L.P."/>
            <person name="de Souza A.P.S."/>
            <person name="Nicastro G.G."/>
            <person name="Kitajima E.W."/>
            <person name="Quaggio R.B."/>
            <person name="Upton C."/>
            <person name="Setubal J.C."/>
            <person name="da Silva A.M."/>
        </authorList>
    </citation>
    <scope>NUCLEOTIDE SEQUENCE [LARGE SCALE GENOMIC DNA]</scope>
</reference>
<dbReference type="SMART" id="SM00474">
    <property type="entry name" value="35EXOc"/>
    <property type="match status" value="1"/>
</dbReference>
<evidence type="ECO:0000256" key="1">
    <source>
        <dbReference type="ARBA" id="ARBA00023109"/>
    </source>
</evidence>
<dbReference type="InterPro" id="IPR001098">
    <property type="entry name" value="DNA-dir_DNA_pol_A_palm_dom"/>
</dbReference>
<dbReference type="GO" id="GO:0003677">
    <property type="term" value="F:DNA binding"/>
    <property type="evidence" value="ECO:0007669"/>
    <property type="project" value="InterPro"/>
</dbReference>
<dbReference type="PRINTS" id="PR00868">
    <property type="entry name" value="DNAPOLI"/>
</dbReference>
<protein>
    <recommendedName>
        <fullName evidence="6">DNA polymerase I</fullName>
    </recommendedName>
</protein>
<dbReference type="Proteomes" id="UP000222072">
    <property type="component" value="Segment"/>
</dbReference>
<dbReference type="Gene3D" id="3.30.420.10">
    <property type="entry name" value="Ribonuclease H-like superfamily/Ribonuclease H"/>
    <property type="match status" value="1"/>
</dbReference>
<dbReference type="InterPro" id="IPR002298">
    <property type="entry name" value="DNA_polymerase_A"/>
</dbReference>
<dbReference type="GO" id="GO:0006302">
    <property type="term" value="P:double-strand break repair"/>
    <property type="evidence" value="ECO:0007669"/>
    <property type="project" value="TreeGrafter"/>
</dbReference>
<dbReference type="GO" id="GO:0006261">
    <property type="term" value="P:DNA-templated DNA replication"/>
    <property type="evidence" value="ECO:0007669"/>
    <property type="project" value="InterPro"/>
</dbReference>
<dbReference type="Pfam" id="PF00476">
    <property type="entry name" value="DNA_pol_A"/>
    <property type="match status" value="1"/>
</dbReference>
<dbReference type="EMBL" id="KU356690">
    <property type="protein sequence ID" value="AMD43470.1"/>
    <property type="molecule type" value="Genomic_DNA"/>
</dbReference>
<dbReference type="SMART" id="SM00482">
    <property type="entry name" value="POLAc"/>
    <property type="match status" value="1"/>
</dbReference>
<dbReference type="Gene3D" id="3.30.70.370">
    <property type="match status" value="1"/>
</dbReference>
<dbReference type="InterPro" id="IPR043502">
    <property type="entry name" value="DNA/RNA_pol_sf"/>
</dbReference>
<dbReference type="GO" id="GO:0039693">
    <property type="term" value="P:viral DNA genome replication"/>
    <property type="evidence" value="ECO:0007669"/>
    <property type="project" value="UniProtKB-KW"/>
</dbReference>
<evidence type="ECO:0000259" key="3">
    <source>
        <dbReference type="SMART" id="SM00482"/>
    </source>
</evidence>
<dbReference type="InterPro" id="IPR036397">
    <property type="entry name" value="RNaseH_sf"/>
</dbReference>
<evidence type="ECO:0008006" key="6">
    <source>
        <dbReference type="Google" id="ProtNLM"/>
    </source>
</evidence>
<dbReference type="GO" id="GO:0003887">
    <property type="term" value="F:DNA-directed DNA polymerase activity"/>
    <property type="evidence" value="ECO:0007669"/>
    <property type="project" value="InterPro"/>
</dbReference>
<gene>
    <name evidence="4" type="ORF">ZC03_093</name>
</gene>
<dbReference type="InterPro" id="IPR012337">
    <property type="entry name" value="RNaseH-like_sf"/>
</dbReference>
<sequence>MDYVFLGSHKGSYQYALLTGSNDIDALDKHYLEPAGLSEETIIVELVNQGKKTPKKVIREYWDEIKPELIKMGVKTLMVADVEYFKHIIGQTKAEAFLGIKCDTDDFSVFYLPNYRALFYNPEGVKTKISLAVDSIKAFAEGTYKERGKDIIKSATYVHTKEEAIEWFQKLYECDALTLDIETTGLKYYRDSILTVGFAWNQHEGVVFKYGNYLKLLLKKFLESYKGKKILHNAAFDITFLIYHLWMNHLVDQKNMLKGLEACTRNIQCTQITAYLALNSCAEVELGLKPLSHEYTGNYAVDVSDAASVPIDDLLEYNLIDCLATWFVYNRYNPQIKKDKQELIFQLFHAWLRDVIQMQLTGMPLCMERVKEVKEIISNDAQKSLEVILKSRAVQETVNILKGEWVIKRNEKLKVKKVTVEDADIEFNPGSPDQLQKLLYSVLEFPVIELTDSKNPATGKKVLKSLKNYTDDPEVIELLDNLIIHADASKILEAFIPAFEAAPYCKELGCHMLMGNFRLGGTKSGRLSSNDVNLQQLPSGGRYGKLIKSCFRAPEGWLFVGLDFDSLEDRISALTTKDPNKLKVYTDGYDGHCLRAYSYFKDQMPLIKSESVEDINSIEDLYSDLRQESKAPTFALTYGGTFKTLMRNLGWSKDKSMEIESRFKQLYKVSVEWVADKIKRASVDGYVTGAFGLRLRTPILSRTILGSRATPFEAEAEARTAGNMLGQSYCMLNSRAANEFMEKVRTSEYKYDILPCAQIHDASYYLIKADVKILKYVNDNLVKAAYWQELPEIQHPEVTLGGTLGVFYPSWEKEHEVPKYASEEELIKFGEEVINAT</sequence>
<name>A0A1L2C993_9CAUD</name>
<dbReference type="PANTHER" id="PTHR10133">
    <property type="entry name" value="DNA POLYMERASE I"/>
    <property type="match status" value="1"/>
</dbReference>
<evidence type="ECO:0000259" key="2">
    <source>
        <dbReference type="SMART" id="SM00474"/>
    </source>
</evidence>
<keyword evidence="5" id="KW-1185">Reference proteome</keyword>
<dbReference type="Gene3D" id="1.20.1060.10">
    <property type="entry name" value="Taq DNA Polymerase, Chain T, domain 4"/>
    <property type="match status" value="1"/>
</dbReference>
<organism evidence="4 5">
    <name type="scientific">Pseudomonas phage ZC03</name>
    <dbReference type="NCBI Taxonomy" id="1622115"/>
    <lineage>
        <taxon>Viruses</taxon>
        <taxon>Duplodnaviria</taxon>
        <taxon>Heunggongvirae</taxon>
        <taxon>Uroviricota</taxon>
        <taxon>Caudoviricetes</taxon>
        <taxon>Schitoviridae</taxon>
        <taxon>Zicotriavirus</taxon>
        <taxon>Zicotriavirus ZC03</taxon>
    </lineage>
</organism>
<dbReference type="Pfam" id="PF01612">
    <property type="entry name" value="DNA_pol_A_exo1"/>
    <property type="match status" value="1"/>
</dbReference>
<keyword evidence="1" id="KW-0235">DNA replication</keyword>
<dbReference type="PANTHER" id="PTHR10133:SF62">
    <property type="entry name" value="DNA POLYMERASE THETA"/>
    <property type="match status" value="1"/>
</dbReference>
<dbReference type="SUPFAM" id="SSF56672">
    <property type="entry name" value="DNA/RNA polymerases"/>
    <property type="match status" value="1"/>
</dbReference>
<dbReference type="SUPFAM" id="SSF53098">
    <property type="entry name" value="Ribonuclease H-like"/>
    <property type="match status" value="1"/>
</dbReference>
<dbReference type="GO" id="GO:0008408">
    <property type="term" value="F:3'-5' exonuclease activity"/>
    <property type="evidence" value="ECO:0007669"/>
    <property type="project" value="InterPro"/>
</dbReference>